<dbReference type="Proteomes" id="UP001610563">
    <property type="component" value="Unassembled WGS sequence"/>
</dbReference>
<accession>A0ABR4FGT1</accession>
<feature type="non-terminal residue" evidence="1">
    <location>
        <position position="67"/>
    </location>
</feature>
<sequence length="67" mass="8008">MRDFQENPKRVDRKDSTNAVFDSYAGFKNVGELTSKFHQIVSNLDWEDKAYRSWYYNILKPEIKDAM</sequence>
<dbReference type="EMBL" id="JBFTWV010000431">
    <property type="protein sequence ID" value="KAL2782447.1"/>
    <property type="molecule type" value="Genomic_DNA"/>
</dbReference>
<gene>
    <name evidence="1" type="ORF">BJX66DRAFT_320705</name>
</gene>
<comment type="caution">
    <text evidence="1">The sequence shown here is derived from an EMBL/GenBank/DDBJ whole genome shotgun (WGS) entry which is preliminary data.</text>
</comment>
<proteinExistence type="predicted"/>
<evidence type="ECO:0000313" key="1">
    <source>
        <dbReference type="EMBL" id="KAL2782447.1"/>
    </source>
</evidence>
<keyword evidence="2" id="KW-1185">Reference proteome</keyword>
<name>A0ABR4FGT1_9EURO</name>
<reference evidence="1 2" key="1">
    <citation type="submission" date="2024-07" db="EMBL/GenBank/DDBJ databases">
        <title>Section-level genome sequencing and comparative genomics of Aspergillus sections Usti and Cavernicolus.</title>
        <authorList>
            <consortium name="Lawrence Berkeley National Laboratory"/>
            <person name="Nybo J.L."/>
            <person name="Vesth T.C."/>
            <person name="Theobald S."/>
            <person name="Frisvad J.C."/>
            <person name="Larsen T.O."/>
            <person name="Kjaerboelling I."/>
            <person name="Rothschild-Mancinelli K."/>
            <person name="Lyhne E.K."/>
            <person name="Kogle M.E."/>
            <person name="Barry K."/>
            <person name="Clum A."/>
            <person name="Na H."/>
            <person name="Ledsgaard L."/>
            <person name="Lin J."/>
            <person name="Lipzen A."/>
            <person name="Kuo A."/>
            <person name="Riley R."/>
            <person name="Mondo S."/>
            <person name="Labutti K."/>
            <person name="Haridas S."/>
            <person name="Pangalinan J."/>
            <person name="Salamov A.A."/>
            <person name="Simmons B.A."/>
            <person name="Magnuson J.K."/>
            <person name="Chen J."/>
            <person name="Drula E."/>
            <person name="Henrissat B."/>
            <person name="Wiebenga A."/>
            <person name="Lubbers R.J."/>
            <person name="Gomes A.C."/>
            <person name="Makela M.R."/>
            <person name="Stajich J."/>
            <person name="Grigoriev I.V."/>
            <person name="Mortensen U.H."/>
            <person name="De Vries R.P."/>
            <person name="Baker S.E."/>
            <person name="Andersen M.R."/>
        </authorList>
    </citation>
    <scope>NUCLEOTIDE SEQUENCE [LARGE SCALE GENOMIC DNA]</scope>
    <source>
        <strain evidence="1 2">CBS 209.92</strain>
    </source>
</reference>
<protein>
    <submittedName>
        <fullName evidence="1">Uncharacterized protein</fullName>
    </submittedName>
</protein>
<organism evidence="1 2">
    <name type="scientific">Aspergillus keveii</name>
    <dbReference type="NCBI Taxonomy" id="714993"/>
    <lineage>
        <taxon>Eukaryota</taxon>
        <taxon>Fungi</taxon>
        <taxon>Dikarya</taxon>
        <taxon>Ascomycota</taxon>
        <taxon>Pezizomycotina</taxon>
        <taxon>Eurotiomycetes</taxon>
        <taxon>Eurotiomycetidae</taxon>
        <taxon>Eurotiales</taxon>
        <taxon>Aspergillaceae</taxon>
        <taxon>Aspergillus</taxon>
        <taxon>Aspergillus subgen. Nidulantes</taxon>
    </lineage>
</organism>
<evidence type="ECO:0000313" key="2">
    <source>
        <dbReference type="Proteomes" id="UP001610563"/>
    </source>
</evidence>